<protein>
    <submittedName>
        <fullName evidence="1">Uncharacterized protein</fullName>
    </submittedName>
</protein>
<dbReference type="Proteomes" id="UP000241462">
    <property type="component" value="Unassembled WGS sequence"/>
</dbReference>
<dbReference type="SUPFAM" id="SSF53254">
    <property type="entry name" value="Phosphoglycerate mutase-like"/>
    <property type="match status" value="1"/>
</dbReference>
<dbReference type="EMBL" id="KZ678768">
    <property type="protein sequence ID" value="PSR75428.1"/>
    <property type="molecule type" value="Genomic_DNA"/>
</dbReference>
<evidence type="ECO:0000313" key="2">
    <source>
        <dbReference type="Proteomes" id="UP000241462"/>
    </source>
</evidence>
<dbReference type="AlphaFoldDB" id="A0A2T2ZSS8"/>
<proteinExistence type="predicted"/>
<organism evidence="1 2">
    <name type="scientific">Coniella lustricola</name>
    <dbReference type="NCBI Taxonomy" id="2025994"/>
    <lineage>
        <taxon>Eukaryota</taxon>
        <taxon>Fungi</taxon>
        <taxon>Dikarya</taxon>
        <taxon>Ascomycota</taxon>
        <taxon>Pezizomycotina</taxon>
        <taxon>Sordariomycetes</taxon>
        <taxon>Sordariomycetidae</taxon>
        <taxon>Diaporthales</taxon>
        <taxon>Schizoparmaceae</taxon>
        <taxon>Coniella</taxon>
    </lineage>
</organism>
<keyword evidence="2" id="KW-1185">Reference proteome</keyword>
<gene>
    <name evidence="1" type="ORF">BD289DRAFT_447735</name>
</gene>
<sequence>MYAIAELRNGLVLQTTATHHHHHNQQQQQPHHQRITLHVKEGLREWKGYDHNHQSDRRDTTPNIIKLFHDLRAKLSLEAFVQLRIDAGAHDRVDAGPMRETYVDVDRRVRRVLDDIFDDGSGNDDEDDRDHDHCQHCQHCQKHGDQEDATRIVNGHDIHQPSPSPRPRSTGTPACAILVLHNRSNKSILRVMGHTPTEAHRLDFENCAALSYLVRRKRLTPTAVLARAMAEEYQWVQDRQVAEREKADRHRIAGEEIQGYRRTRDAKLWRLRDYLRFWAEGADGACEADPEAAKALVDLYALAPELKE</sequence>
<name>A0A2T2ZSS8_9PEZI</name>
<evidence type="ECO:0000313" key="1">
    <source>
        <dbReference type="EMBL" id="PSR75428.1"/>
    </source>
</evidence>
<dbReference type="OrthoDB" id="5186267at2759"/>
<reference evidence="1 2" key="1">
    <citation type="journal article" date="2018" name="Mycol. Prog.">
        <title>Coniella lustricola, a new species from submerged detritus.</title>
        <authorList>
            <person name="Raudabaugh D.B."/>
            <person name="Iturriaga T."/>
            <person name="Carver A."/>
            <person name="Mondo S."/>
            <person name="Pangilinan J."/>
            <person name="Lipzen A."/>
            <person name="He G."/>
            <person name="Amirebrahimi M."/>
            <person name="Grigoriev I.V."/>
            <person name="Miller A.N."/>
        </authorList>
    </citation>
    <scope>NUCLEOTIDE SEQUENCE [LARGE SCALE GENOMIC DNA]</scope>
    <source>
        <strain evidence="1 2">B22-T-1</strain>
    </source>
</reference>
<accession>A0A2T2ZSS8</accession>
<dbReference type="Gene3D" id="3.40.50.1240">
    <property type="entry name" value="Phosphoglycerate mutase-like"/>
    <property type="match status" value="1"/>
</dbReference>
<dbReference type="InParanoid" id="A0A2T2ZSS8"/>
<dbReference type="InterPro" id="IPR029033">
    <property type="entry name" value="His_PPase_superfam"/>
</dbReference>